<proteinExistence type="predicted"/>
<organism evidence="3 4">
    <name type="scientific">Roridomyces roridus</name>
    <dbReference type="NCBI Taxonomy" id="1738132"/>
    <lineage>
        <taxon>Eukaryota</taxon>
        <taxon>Fungi</taxon>
        <taxon>Dikarya</taxon>
        <taxon>Basidiomycota</taxon>
        <taxon>Agaricomycotina</taxon>
        <taxon>Agaricomycetes</taxon>
        <taxon>Agaricomycetidae</taxon>
        <taxon>Agaricales</taxon>
        <taxon>Marasmiineae</taxon>
        <taxon>Mycenaceae</taxon>
        <taxon>Roridomyces</taxon>
    </lineage>
</organism>
<gene>
    <name evidence="3" type="ORF">FB45DRAFT_1024186</name>
</gene>
<evidence type="ECO:0000313" key="4">
    <source>
        <dbReference type="Proteomes" id="UP001221142"/>
    </source>
</evidence>
<dbReference type="Proteomes" id="UP001221142">
    <property type="component" value="Unassembled WGS sequence"/>
</dbReference>
<name>A0AAD7FV85_9AGAR</name>
<keyword evidence="4" id="KW-1185">Reference proteome</keyword>
<evidence type="ECO:0000259" key="2">
    <source>
        <dbReference type="Pfam" id="PF09286"/>
    </source>
</evidence>
<accession>A0AAD7FV85</accession>
<protein>
    <recommendedName>
        <fullName evidence="2">Peptidase S53 activation domain-containing protein</fullName>
    </recommendedName>
</protein>
<evidence type="ECO:0000256" key="1">
    <source>
        <dbReference type="SAM" id="MobiDB-lite"/>
    </source>
</evidence>
<dbReference type="AlphaFoldDB" id="A0AAD7FV85"/>
<feature type="region of interest" description="Disordered" evidence="1">
    <location>
        <begin position="1"/>
        <end position="124"/>
    </location>
</feature>
<feature type="domain" description="Peptidase S53 activation" evidence="2">
    <location>
        <begin position="2"/>
        <end position="42"/>
    </location>
</feature>
<feature type="compositionally biased region" description="Basic and acidic residues" evidence="1">
    <location>
        <begin position="19"/>
        <end position="35"/>
    </location>
</feature>
<dbReference type="InterPro" id="IPR015366">
    <property type="entry name" value="S53_propep"/>
</dbReference>
<feature type="compositionally biased region" description="Polar residues" evidence="1">
    <location>
        <begin position="114"/>
        <end position="124"/>
    </location>
</feature>
<dbReference type="GO" id="GO:0008236">
    <property type="term" value="F:serine-type peptidase activity"/>
    <property type="evidence" value="ECO:0007669"/>
    <property type="project" value="InterPro"/>
</dbReference>
<reference evidence="3" key="1">
    <citation type="submission" date="2023-03" db="EMBL/GenBank/DDBJ databases">
        <title>Massive genome expansion in bonnet fungi (Mycena s.s.) driven by repeated elements and novel gene families across ecological guilds.</title>
        <authorList>
            <consortium name="Lawrence Berkeley National Laboratory"/>
            <person name="Harder C.B."/>
            <person name="Miyauchi S."/>
            <person name="Viragh M."/>
            <person name="Kuo A."/>
            <person name="Thoen E."/>
            <person name="Andreopoulos B."/>
            <person name="Lu D."/>
            <person name="Skrede I."/>
            <person name="Drula E."/>
            <person name="Henrissat B."/>
            <person name="Morin E."/>
            <person name="Kohler A."/>
            <person name="Barry K."/>
            <person name="LaButti K."/>
            <person name="Morin E."/>
            <person name="Salamov A."/>
            <person name="Lipzen A."/>
            <person name="Mereny Z."/>
            <person name="Hegedus B."/>
            <person name="Baldrian P."/>
            <person name="Stursova M."/>
            <person name="Weitz H."/>
            <person name="Taylor A."/>
            <person name="Grigoriev I.V."/>
            <person name="Nagy L.G."/>
            <person name="Martin F."/>
            <person name="Kauserud H."/>
        </authorList>
    </citation>
    <scope>NUCLEOTIDE SEQUENCE</scope>
    <source>
        <strain evidence="3">9284</strain>
    </source>
</reference>
<comment type="caution">
    <text evidence="3">The sequence shown here is derived from an EMBL/GenBank/DDBJ whole genome shotgun (WGS) entry which is preliminary data.</text>
</comment>
<dbReference type="Pfam" id="PF09286">
    <property type="entry name" value="Pro-kuma_activ"/>
    <property type="match status" value="1"/>
</dbReference>
<sequence length="124" mass="13428">MALASKDTAGLHAALLDVSDPKSADYGKHLSKDEANTFLAPAPMPSPPRRSVRRRPERNVDEDGNDPSAFRDAPNTHVRLRRPTLSSEDEDSHPISTATTRHLPGNHMVPSPAPSMSTIATDNL</sequence>
<dbReference type="EMBL" id="JARKIF010000005">
    <property type="protein sequence ID" value="KAJ7639465.1"/>
    <property type="molecule type" value="Genomic_DNA"/>
</dbReference>
<evidence type="ECO:0000313" key="3">
    <source>
        <dbReference type="EMBL" id="KAJ7639465.1"/>
    </source>
</evidence>